<dbReference type="OrthoDB" id="9804614at2"/>
<dbReference type="GO" id="GO:0003677">
    <property type="term" value="F:DNA binding"/>
    <property type="evidence" value="ECO:0007669"/>
    <property type="project" value="UniProtKB-KW"/>
</dbReference>
<organism evidence="1 2">
    <name type="scientific">Bradyrhizobium betae</name>
    <dbReference type="NCBI Taxonomy" id="244734"/>
    <lineage>
        <taxon>Bacteria</taxon>
        <taxon>Pseudomonadati</taxon>
        <taxon>Pseudomonadota</taxon>
        <taxon>Alphaproteobacteria</taxon>
        <taxon>Hyphomicrobiales</taxon>
        <taxon>Nitrobacteraceae</taxon>
        <taxon>Bradyrhizobium</taxon>
    </lineage>
</organism>
<name>A0A5P6NZE2_9BRAD</name>
<keyword evidence="1" id="KW-0238">DNA-binding</keyword>
<dbReference type="Pfam" id="PF04237">
    <property type="entry name" value="YjbR"/>
    <property type="match status" value="1"/>
</dbReference>
<dbReference type="SUPFAM" id="SSF142906">
    <property type="entry name" value="YjbR-like"/>
    <property type="match status" value="1"/>
</dbReference>
<dbReference type="PANTHER" id="PTHR35145">
    <property type="entry name" value="CYTOPLASMIC PROTEIN-RELATED"/>
    <property type="match status" value="1"/>
</dbReference>
<sequence length="117" mass="12659">MTPKTFETRCLRLPGVTRVVHWEGTSVFKVGGKMFALCGGFASGSGGYMFKVSDMAYAILIEHGMARPAPYLARAKWVQLAGNNALPDAELTAYLAQAHALIVAKLTRKSRKSLGLD</sequence>
<dbReference type="InterPro" id="IPR058532">
    <property type="entry name" value="YjbR/MT2646/Rv2570-like"/>
</dbReference>
<gene>
    <name evidence="1" type="ORF">F8237_01510</name>
</gene>
<evidence type="ECO:0000313" key="1">
    <source>
        <dbReference type="EMBL" id="QFI71164.1"/>
    </source>
</evidence>
<dbReference type="Proteomes" id="UP000325641">
    <property type="component" value="Chromosome"/>
</dbReference>
<dbReference type="InterPro" id="IPR007351">
    <property type="entry name" value="YjbR"/>
</dbReference>
<dbReference type="KEGG" id="bbet:F8237_01510"/>
<protein>
    <submittedName>
        <fullName evidence="1">MmcQ/YjbR family DNA-binding protein</fullName>
    </submittedName>
</protein>
<dbReference type="Gene3D" id="3.90.1150.30">
    <property type="match status" value="1"/>
</dbReference>
<dbReference type="EMBL" id="CP044543">
    <property type="protein sequence ID" value="QFI71164.1"/>
    <property type="molecule type" value="Genomic_DNA"/>
</dbReference>
<dbReference type="RefSeq" id="WP_151642075.1">
    <property type="nucleotide sequence ID" value="NZ_CP044543.1"/>
</dbReference>
<dbReference type="AlphaFoldDB" id="A0A5P6NZE2"/>
<reference evidence="2" key="1">
    <citation type="submission" date="2019-10" db="EMBL/GenBank/DDBJ databases">
        <title>Complete Genome Sequence of Bradyrhizobium betae type strain PL7HG1T.</title>
        <authorList>
            <person name="Bromfield E.S.P."/>
            <person name="Cloutier S."/>
        </authorList>
    </citation>
    <scope>NUCLEOTIDE SEQUENCE [LARGE SCALE GENOMIC DNA]</scope>
    <source>
        <strain evidence="2">PL7HG1</strain>
    </source>
</reference>
<accession>A0A5P6NZE2</accession>
<proteinExistence type="predicted"/>
<dbReference type="PANTHER" id="PTHR35145:SF1">
    <property type="entry name" value="CYTOPLASMIC PROTEIN"/>
    <property type="match status" value="1"/>
</dbReference>
<evidence type="ECO:0000313" key="2">
    <source>
        <dbReference type="Proteomes" id="UP000325641"/>
    </source>
</evidence>
<dbReference type="InterPro" id="IPR038056">
    <property type="entry name" value="YjbR-like_sf"/>
</dbReference>